<feature type="transmembrane region" description="Helical" evidence="1">
    <location>
        <begin position="39"/>
        <end position="58"/>
    </location>
</feature>
<protein>
    <recommendedName>
        <fullName evidence="5">Heavy-metal resistance</fullName>
    </recommendedName>
</protein>
<evidence type="ECO:0000256" key="1">
    <source>
        <dbReference type="SAM" id="Phobius"/>
    </source>
</evidence>
<evidence type="ECO:0008006" key="5">
    <source>
        <dbReference type="Google" id="ProtNLM"/>
    </source>
</evidence>
<dbReference type="Proteomes" id="UP000199266">
    <property type="component" value="Unassembled WGS sequence"/>
</dbReference>
<feature type="signal peptide" evidence="2">
    <location>
        <begin position="1"/>
        <end position="23"/>
    </location>
</feature>
<keyword evidence="1" id="KW-0812">Transmembrane</keyword>
<name>A0A1H3FGH5_9BACT</name>
<reference evidence="4" key="1">
    <citation type="submission" date="2016-10" db="EMBL/GenBank/DDBJ databases">
        <authorList>
            <person name="Varghese N."/>
            <person name="Submissions S."/>
        </authorList>
    </citation>
    <scope>NUCLEOTIDE SEQUENCE [LARGE SCALE GENOMIC DNA]</scope>
    <source>
        <strain evidence="4">DSM 13490</strain>
    </source>
</reference>
<dbReference type="AlphaFoldDB" id="A0A1H3FGH5"/>
<evidence type="ECO:0000313" key="4">
    <source>
        <dbReference type="Proteomes" id="UP000199266"/>
    </source>
</evidence>
<feature type="chain" id="PRO_5011575668" description="Heavy-metal resistance" evidence="2">
    <location>
        <begin position="24"/>
        <end position="141"/>
    </location>
</feature>
<keyword evidence="1" id="KW-1133">Transmembrane helix</keyword>
<dbReference type="EMBL" id="FNPD01000005">
    <property type="protein sequence ID" value="SDX89219.1"/>
    <property type="molecule type" value="Genomic_DNA"/>
</dbReference>
<accession>A0A1H3FGH5</accession>
<dbReference type="RefSeq" id="WP_091461057.1">
    <property type="nucleotide sequence ID" value="NZ_FNPD01000005.1"/>
</dbReference>
<keyword evidence="2" id="KW-0732">Signal</keyword>
<proteinExistence type="predicted"/>
<sequence length="141" mass="15851">MKRSTIAVLALVALIAVAGSALAHGSYGFGPHHMWGGGYGRGGMMGGWGSGAMMWGYGPQRSDFDSRSRLNNTPYGTEIPPKIAENMRQLERIHLELRSLAYEGRIDRAKASQLHERMLSLQNEIARWQFEQWLNFSENRQ</sequence>
<evidence type="ECO:0000256" key="2">
    <source>
        <dbReference type="SAM" id="SignalP"/>
    </source>
</evidence>
<gene>
    <name evidence="3" type="ORF">SAMN03080603_01030</name>
</gene>
<keyword evidence="4" id="KW-1185">Reference proteome</keyword>
<organism evidence="3 4">
    <name type="scientific">Acetomicrobium thermoterrenum DSM 13490</name>
    <dbReference type="NCBI Taxonomy" id="1120987"/>
    <lineage>
        <taxon>Bacteria</taxon>
        <taxon>Thermotogati</taxon>
        <taxon>Synergistota</taxon>
        <taxon>Synergistia</taxon>
        <taxon>Synergistales</taxon>
        <taxon>Acetomicrobiaceae</taxon>
        <taxon>Acetomicrobium</taxon>
    </lineage>
</organism>
<keyword evidence="1" id="KW-0472">Membrane</keyword>
<evidence type="ECO:0000313" key="3">
    <source>
        <dbReference type="EMBL" id="SDX89219.1"/>
    </source>
</evidence>